<reference evidence="1" key="1">
    <citation type="submission" date="2021-02" db="EMBL/GenBank/DDBJ databases">
        <authorList>
            <person name="Nowell W R."/>
        </authorList>
    </citation>
    <scope>NUCLEOTIDE SEQUENCE</scope>
</reference>
<evidence type="ECO:0000313" key="2">
    <source>
        <dbReference type="Proteomes" id="UP000681720"/>
    </source>
</evidence>
<dbReference type="Proteomes" id="UP000681720">
    <property type="component" value="Unassembled WGS sequence"/>
</dbReference>
<organism evidence="1 2">
    <name type="scientific">Rotaria magnacalcarata</name>
    <dbReference type="NCBI Taxonomy" id="392030"/>
    <lineage>
        <taxon>Eukaryota</taxon>
        <taxon>Metazoa</taxon>
        <taxon>Spiralia</taxon>
        <taxon>Gnathifera</taxon>
        <taxon>Rotifera</taxon>
        <taxon>Eurotatoria</taxon>
        <taxon>Bdelloidea</taxon>
        <taxon>Philodinida</taxon>
        <taxon>Philodinidae</taxon>
        <taxon>Rotaria</taxon>
    </lineage>
</organism>
<dbReference type="AlphaFoldDB" id="A0A8S3D430"/>
<feature type="non-terminal residue" evidence="1">
    <location>
        <position position="62"/>
    </location>
</feature>
<name>A0A8S3D430_9BILA</name>
<dbReference type="EMBL" id="CAJOBJ010198321">
    <property type="protein sequence ID" value="CAF4975690.1"/>
    <property type="molecule type" value="Genomic_DNA"/>
</dbReference>
<feature type="non-terminal residue" evidence="1">
    <location>
        <position position="1"/>
    </location>
</feature>
<comment type="caution">
    <text evidence="1">The sequence shown here is derived from an EMBL/GenBank/DDBJ whole genome shotgun (WGS) entry which is preliminary data.</text>
</comment>
<sequence>PTESFKTKSPSLTTSNTALRKTEDICLCFLKSFLDKQNCSLNIDEQEYLNELTKAYLLGRQH</sequence>
<protein>
    <submittedName>
        <fullName evidence="1">Uncharacterized protein</fullName>
    </submittedName>
</protein>
<gene>
    <name evidence="1" type="ORF">GIL414_LOCUS55702</name>
</gene>
<accession>A0A8S3D430</accession>
<proteinExistence type="predicted"/>
<evidence type="ECO:0000313" key="1">
    <source>
        <dbReference type="EMBL" id="CAF4975690.1"/>
    </source>
</evidence>